<name>A0A9Q0KU88_9MAGN</name>
<dbReference type="AlphaFoldDB" id="A0A9Q0KU88"/>
<proteinExistence type="predicted"/>
<feature type="compositionally biased region" description="Polar residues" evidence="1">
    <location>
        <begin position="49"/>
        <end position="60"/>
    </location>
</feature>
<gene>
    <name evidence="2" type="ORF">NE237_001577</name>
</gene>
<feature type="region of interest" description="Disordered" evidence="1">
    <location>
        <begin position="30"/>
        <end position="60"/>
    </location>
</feature>
<protein>
    <submittedName>
        <fullName evidence="2">Uncharacterized protein</fullName>
    </submittedName>
</protein>
<accession>A0A9Q0KU88</accession>
<dbReference type="Proteomes" id="UP001141806">
    <property type="component" value="Unassembled WGS sequence"/>
</dbReference>
<evidence type="ECO:0000313" key="2">
    <source>
        <dbReference type="EMBL" id="KAJ4976471.1"/>
    </source>
</evidence>
<organism evidence="2 3">
    <name type="scientific">Protea cynaroides</name>
    <dbReference type="NCBI Taxonomy" id="273540"/>
    <lineage>
        <taxon>Eukaryota</taxon>
        <taxon>Viridiplantae</taxon>
        <taxon>Streptophyta</taxon>
        <taxon>Embryophyta</taxon>
        <taxon>Tracheophyta</taxon>
        <taxon>Spermatophyta</taxon>
        <taxon>Magnoliopsida</taxon>
        <taxon>Proteales</taxon>
        <taxon>Proteaceae</taxon>
        <taxon>Protea</taxon>
    </lineage>
</organism>
<reference evidence="2" key="1">
    <citation type="journal article" date="2023" name="Plant J.">
        <title>The genome of the king protea, Protea cynaroides.</title>
        <authorList>
            <person name="Chang J."/>
            <person name="Duong T.A."/>
            <person name="Schoeman C."/>
            <person name="Ma X."/>
            <person name="Roodt D."/>
            <person name="Barker N."/>
            <person name="Li Z."/>
            <person name="Van de Peer Y."/>
            <person name="Mizrachi E."/>
        </authorList>
    </citation>
    <scope>NUCLEOTIDE SEQUENCE</scope>
    <source>
        <tissue evidence="2">Young leaves</tissue>
    </source>
</reference>
<keyword evidence="3" id="KW-1185">Reference proteome</keyword>
<dbReference type="EMBL" id="JAMYWD010000003">
    <property type="protein sequence ID" value="KAJ4976471.1"/>
    <property type="molecule type" value="Genomic_DNA"/>
</dbReference>
<comment type="caution">
    <text evidence="2">The sequence shown here is derived from an EMBL/GenBank/DDBJ whole genome shotgun (WGS) entry which is preliminary data.</text>
</comment>
<evidence type="ECO:0000256" key="1">
    <source>
        <dbReference type="SAM" id="MobiDB-lite"/>
    </source>
</evidence>
<sequence>MVGSPRPPLMQTPRSLITILKVIQTSKGRMSASSLFKKGSRGEKHNTKHQTPNTNTMAQLGRMPNQSSFFLVAFEEKFQNANAASGFSSSCIWLQRPPAFFPAIWVPKQNGVKKQ</sequence>
<evidence type="ECO:0000313" key="3">
    <source>
        <dbReference type="Proteomes" id="UP001141806"/>
    </source>
</evidence>